<feature type="chain" id="PRO_5040146676" evidence="1">
    <location>
        <begin position="30"/>
        <end position="171"/>
    </location>
</feature>
<gene>
    <name evidence="2" type="ORF">BDP27DRAFT_1359668</name>
</gene>
<dbReference type="Proteomes" id="UP000772434">
    <property type="component" value="Unassembled WGS sequence"/>
</dbReference>
<proteinExistence type="predicted"/>
<keyword evidence="3" id="KW-1185">Reference proteome</keyword>
<evidence type="ECO:0000256" key="1">
    <source>
        <dbReference type="SAM" id="SignalP"/>
    </source>
</evidence>
<dbReference type="AlphaFoldDB" id="A0A9P5UBI1"/>
<keyword evidence="1" id="KW-0732">Signal</keyword>
<evidence type="ECO:0000313" key="3">
    <source>
        <dbReference type="Proteomes" id="UP000772434"/>
    </source>
</evidence>
<name>A0A9P5UBI1_9AGAR</name>
<organism evidence="2 3">
    <name type="scientific">Rhodocollybia butyracea</name>
    <dbReference type="NCBI Taxonomy" id="206335"/>
    <lineage>
        <taxon>Eukaryota</taxon>
        <taxon>Fungi</taxon>
        <taxon>Dikarya</taxon>
        <taxon>Basidiomycota</taxon>
        <taxon>Agaricomycotina</taxon>
        <taxon>Agaricomycetes</taxon>
        <taxon>Agaricomycetidae</taxon>
        <taxon>Agaricales</taxon>
        <taxon>Marasmiineae</taxon>
        <taxon>Omphalotaceae</taxon>
        <taxon>Rhodocollybia</taxon>
    </lineage>
</organism>
<evidence type="ECO:0000313" key="2">
    <source>
        <dbReference type="EMBL" id="KAF9074145.1"/>
    </source>
</evidence>
<dbReference type="OrthoDB" id="194358at2759"/>
<dbReference type="EMBL" id="JADNRY010000014">
    <property type="protein sequence ID" value="KAF9074145.1"/>
    <property type="molecule type" value="Genomic_DNA"/>
</dbReference>
<reference evidence="2" key="1">
    <citation type="submission" date="2020-11" db="EMBL/GenBank/DDBJ databases">
        <authorList>
            <consortium name="DOE Joint Genome Institute"/>
            <person name="Ahrendt S."/>
            <person name="Riley R."/>
            <person name="Andreopoulos W."/>
            <person name="Labutti K."/>
            <person name="Pangilinan J."/>
            <person name="Ruiz-Duenas F.J."/>
            <person name="Barrasa J.M."/>
            <person name="Sanchez-Garcia M."/>
            <person name="Camarero S."/>
            <person name="Miyauchi S."/>
            <person name="Serrano A."/>
            <person name="Linde D."/>
            <person name="Babiker R."/>
            <person name="Drula E."/>
            <person name="Ayuso-Fernandez I."/>
            <person name="Pacheco R."/>
            <person name="Padilla G."/>
            <person name="Ferreira P."/>
            <person name="Barriuso J."/>
            <person name="Kellner H."/>
            <person name="Castanera R."/>
            <person name="Alfaro M."/>
            <person name="Ramirez L."/>
            <person name="Pisabarro A.G."/>
            <person name="Kuo A."/>
            <person name="Tritt A."/>
            <person name="Lipzen A."/>
            <person name="He G."/>
            <person name="Yan M."/>
            <person name="Ng V."/>
            <person name="Cullen D."/>
            <person name="Martin F."/>
            <person name="Rosso M.-N."/>
            <person name="Henrissat B."/>
            <person name="Hibbett D."/>
            <person name="Martinez A.T."/>
            <person name="Grigoriev I.V."/>
        </authorList>
    </citation>
    <scope>NUCLEOTIDE SEQUENCE</scope>
    <source>
        <strain evidence="2">AH 40177</strain>
    </source>
</reference>
<sequence>MPSSTLVFHPKLLFYALFLLQCQYNHVSISRISKTAKRLSSDARLVEGTTLRLFLQCFFTVVHNLNALPFEHELGRATGTDQLVSQLPANEANLVTGLGALMISSGPPLSYRELITNLLRVFLTHGANPNHQNRYGSYVTGIDVLIGLDADLDIMKADGITPRKIYAMCGP</sequence>
<feature type="signal peptide" evidence="1">
    <location>
        <begin position="1"/>
        <end position="29"/>
    </location>
</feature>
<protein>
    <submittedName>
        <fullName evidence="2">Uncharacterized protein</fullName>
    </submittedName>
</protein>
<accession>A0A9P5UBI1</accession>
<comment type="caution">
    <text evidence="2">The sequence shown here is derived from an EMBL/GenBank/DDBJ whole genome shotgun (WGS) entry which is preliminary data.</text>
</comment>